<evidence type="ECO:0000313" key="2">
    <source>
        <dbReference type="EMBL" id="OIV38015.1"/>
    </source>
</evidence>
<organism evidence="2 3">
    <name type="scientific">Mangrovactinospora gilvigrisea</name>
    <dbReference type="NCBI Taxonomy" id="1428644"/>
    <lineage>
        <taxon>Bacteria</taxon>
        <taxon>Bacillati</taxon>
        <taxon>Actinomycetota</taxon>
        <taxon>Actinomycetes</taxon>
        <taxon>Kitasatosporales</taxon>
        <taxon>Streptomycetaceae</taxon>
        <taxon>Mangrovactinospora</taxon>
    </lineage>
</organism>
<name>A0A1J7BH53_9ACTN</name>
<keyword evidence="3" id="KW-1185">Reference proteome</keyword>
<feature type="compositionally biased region" description="Basic and acidic residues" evidence="1">
    <location>
        <begin position="23"/>
        <end position="36"/>
    </location>
</feature>
<accession>A0A1J7BH53</accession>
<dbReference type="OrthoDB" id="827535at2"/>
<protein>
    <submittedName>
        <fullName evidence="2">Uncharacterized protein</fullName>
    </submittedName>
</protein>
<dbReference type="EMBL" id="MLCF01000035">
    <property type="protein sequence ID" value="OIV38015.1"/>
    <property type="molecule type" value="Genomic_DNA"/>
</dbReference>
<feature type="compositionally biased region" description="Basic and acidic residues" evidence="1">
    <location>
        <begin position="60"/>
        <end position="79"/>
    </location>
</feature>
<feature type="region of interest" description="Disordered" evidence="1">
    <location>
        <begin position="23"/>
        <end position="164"/>
    </location>
</feature>
<dbReference type="RefSeq" id="WP_071656022.1">
    <property type="nucleotide sequence ID" value="NZ_MLCF01000035.1"/>
</dbReference>
<dbReference type="Proteomes" id="UP000243342">
    <property type="component" value="Unassembled WGS sequence"/>
</dbReference>
<dbReference type="AlphaFoldDB" id="A0A1J7BH53"/>
<sequence length="833" mass="90858">MPVERNVEQSGAFDELVERVKDQITRPGTESDRRAAEALAAVPRRIPAGPRHVQASGVYRRTDGPGREQLSDEQRRFESQEPGAPGPGIAAGGPGPRIAQAVAQALTGGTAGPQPPFEQPFGTASAQSGQFGDGAGRAAQQAASLRPRPEPFPPLGQGPSPYSREELRLDIDGNAPTYTVSGTRFRLPSGTVHWTARVAPRPDGTWSGPIEYKQGDTAALPHGYVSVSVDQPVPWQQPIGAHLVFSAGAAPISCEYRYEHAYFREVGIETDALQGIPSVRAYAPASHPQRPAELPDTVLTVADVLTRLGIKVRQRTPDPRHEPIDSGEAGSDHKWTSAELHDAMQKHFEKGYTAGHEQHHEDGRNQIWTLIAGEHEYGPMLTGLQIDTLGRSERRASIVFANSAAAQSPVEDEYEHAAFAQRMRFFQLLHETGRALGLPRRPEHSDSRSIMANPWSARGGLEGYFDGFRYQFDPDELRFLRHAPEQPEGRTAGLEQLDHHTFEQMRREQRRRRQPLELGVRLRRPKERIDRTGRYRYAMLEPVIAELRLRNRGFSPVVVDRDLLDSPAVDIVIAREGSAPKQWTPYCSYSGAPRPVVLRPGESLQRAVQLSTGTGEGRIDEPGRYTVYAAVSTELAGEDGGSLAAPVQVHVERPVSRQHERIGDDILTGDVRRVLAFAGSRVLTGANEVLREAMKQLPDQPIAQHAAAALAVPAAGPGAVLEDEGPGGKRRVRIQRPDGKAAGQLISTAYGDMGRAADTFGNVRLAELVARTSAALSDAGDAKGAQDLQQKCAKALRDRGVPQQVAEEIKKSRFGYSEAVPEKSAPKPSSMHK</sequence>
<comment type="caution">
    <text evidence="2">The sequence shown here is derived from an EMBL/GenBank/DDBJ whole genome shotgun (WGS) entry which is preliminary data.</text>
</comment>
<proteinExistence type="predicted"/>
<gene>
    <name evidence="2" type="ORF">BIV57_08035</name>
</gene>
<feature type="region of interest" description="Disordered" evidence="1">
    <location>
        <begin position="810"/>
        <end position="833"/>
    </location>
</feature>
<evidence type="ECO:0000313" key="3">
    <source>
        <dbReference type="Proteomes" id="UP000243342"/>
    </source>
</evidence>
<evidence type="ECO:0000256" key="1">
    <source>
        <dbReference type="SAM" id="MobiDB-lite"/>
    </source>
</evidence>
<reference evidence="2 3" key="1">
    <citation type="submission" date="2016-10" db="EMBL/GenBank/DDBJ databases">
        <title>Genome sequence of Streptomyces gilvigriseus MUSC 26.</title>
        <authorList>
            <person name="Lee L.-H."/>
            <person name="Ser H.-L."/>
        </authorList>
    </citation>
    <scope>NUCLEOTIDE SEQUENCE [LARGE SCALE GENOMIC DNA]</scope>
    <source>
        <strain evidence="2 3">MUSC 26</strain>
    </source>
</reference>